<comment type="cofactor">
    <cofactor evidence="1">
        <name>Mg(2+)</name>
        <dbReference type="ChEBI" id="CHEBI:18420"/>
    </cofactor>
</comment>
<dbReference type="PANTHER" id="PTHR45745">
    <property type="entry name" value="PHOSPHOMANNOMUTASE 45A"/>
    <property type="match status" value="1"/>
</dbReference>
<comment type="caution">
    <text evidence="11">The sequence shown here is derived from an EMBL/GenBank/DDBJ whole genome shotgun (WGS) entry which is preliminary data.</text>
</comment>
<evidence type="ECO:0000256" key="2">
    <source>
        <dbReference type="ARBA" id="ARBA00010231"/>
    </source>
</evidence>
<dbReference type="InterPro" id="IPR005844">
    <property type="entry name" value="A-D-PHexomutase_a/b/a-I"/>
</dbReference>
<dbReference type="PANTHER" id="PTHR45745:SF1">
    <property type="entry name" value="PHOSPHOGLUCOMUTASE 2B-RELATED"/>
    <property type="match status" value="1"/>
</dbReference>
<keyword evidence="4" id="KW-0479">Metal-binding</keyword>
<evidence type="ECO:0000259" key="9">
    <source>
        <dbReference type="Pfam" id="PF02879"/>
    </source>
</evidence>
<feature type="domain" description="Alpha-D-phosphohexomutase alpha/beta/alpha" evidence="8">
    <location>
        <begin position="55"/>
        <end position="209"/>
    </location>
</feature>
<gene>
    <name evidence="11" type="ORF">GM51_1230</name>
</gene>
<feature type="domain" description="Alpha-D-phosphohexomutase C-terminal" evidence="7">
    <location>
        <begin position="520"/>
        <end position="563"/>
    </location>
</feature>
<organism evidence="11">
    <name type="scientific">freshwater metagenome</name>
    <dbReference type="NCBI Taxonomy" id="449393"/>
    <lineage>
        <taxon>unclassified sequences</taxon>
        <taxon>metagenomes</taxon>
        <taxon>ecological metagenomes</taxon>
    </lineage>
</organism>
<dbReference type="GO" id="GO:0008973">
    <property type="term" value="F:phosphopentomutase activity"/>
    <property type="evidence" value="ECO:0007669"/>
    <property type="project" value="TreeGrafter"/>
</dbReference>
<keyword evidence="6" id="KW-0413">Isomerase</keyword>
<dbReference type="AlphaFoldDB" id="A0A094R3U5"/>
<dbReference type="Pfam" id="PF02880">
    <property type="entry name" value="PGM_PMM_III"/>
    <property type="match status" value="1"/>
</dbReference>
<dbReference type="InterPro" id="IPR005846">
    <property type="entry name" value="A-D-PHexomutase_a/b/a-III"/>
</dbReference>
<dbReference type="Pfam" id="PF00408">
    <property type="entry name" value="PGM_PMM_IV"/>
    <property type="match status" value="1"/>
</dbReference>
<dbReference type="InterPro" id="IPR016066">
    <property type="entry name" value="A-D-PHexomutase_CS"/>
</dbReference>
<dbReference type="InterPro" id="IPR005843">
    <property type="entry name" value="A-D-PHexomutase_C"/>
</dbReference>
<evidence type="ECO:0000256" key="5">
    <source>
        <dbReference type="ARBA" id="ARBA00022842"/>
    </source>
</evidence>
<name>A0A094R3U5_9ZZZZ</name>
<evidence type="ECO:0000259" key="8">
    <source>
        <dbReference type="Pfam" id="PF02878"/>
    </source>
</evidence>
<dbReference type="CDD" id="cd05799">
    <property type="entry name" value="PGM2"/>
    <property type="match status" value="1"/>
</dbReference>
<evidence type="ECO:0000256" key="1">
    <source>
        <dbReference type="ARBA" id="ARBA00001946"/>
    </source>
</evidence>
<sequence length="568" mass="60154">MVDYKTQDLIAQARAWAEMDPDPSTRAEATVLTSRAEAGDRHAVEKLHAAFGSRLTFGTSGLRARLGAGPARMNRVVVAQTAAALAQYLREAGASINGPSAIHTTRRSTDMPVVVIGFDARANSDIFARDTAEIMAGAQVRAVLLPGPVPTPVLAFAVREFDADAGVMITASHNPVGDNGYKVYLGGVHRGAQITSPVDAEIARRIDTVAKSGPITALPRGAVEHAPHDIIDAYVARTAALVPEPLFRPRVAYTALHGVGGETFRRVLRQAGYALPIPVTEQDDPDGSFPTVSVPNPEEPGALSRAFTLAHEIGAELVLAHDPDADRLAVGVPIPNATGGAPVFRRLSGNEVGLALAWWACDRASRSGRTTGSLACSVVSTPALESLGKSFGYSVVRTLSGFKWIARVPQLIFGFEEALGYLVNPETLHDKDGISAGLAVLALVSDLHASGLTLLDKVTELNATHGAFVSSQLSMRTDAARIEETMTALRKAAPADIGGSRIVAVDDYARSVNRLPATNLLAWHLADGSRVMLRPSGTEEKLKVYIDAMSPDALDRIDADVRALFSAR</sequence>
<protein>
    <recommendedName>
        <fullName evidence="12">Phosphomannomutase</fullName>
    </recommendedName>
</protein>
<proteinExistence type="inferred from homology"/>
<dbReference type="PRINTS" id="PR00509">
    <property type="entry name" value="PGMPMM"/>
</dbReference>
<dbReference type="Gene3D" id="3.40.120.10">
    <property type="entry name" value="Alpha-D-Glucose-1,6-Bisphosphate, subunit A, domain 3"/>
    <property type="match status" value="3"/>
</dbReference>
<dbReference type="InterPro" id="IPR005845">
    <property type="entry name" value="A-D-PHexomutase_a/b/a-II"/>
</dbReference>
<evidence type="ECO:0000259" key="10">
    <source>
        <dbReference type="Pfam" id="PF02880"/>
    </source>
</evidence>
<evidence type="ECO:0000313" key="11">
    <source>
        <dbReference type="EMBL" id="KGA21666.1"/>
    </source>
</evidence>
<dbReference type="EMBL" id="JNSL01000003">
    <property type="protein sequence ID" value="KGA21666.1"/>
    <property type="molecule type" value="Genomic_DNA"/>
</dbReference>
<dbReference type="InterPro" id="IPR005841">
    <property type="entry name" value="Alpha-D-phosphohexomutase_SF"/>
</dbReference>
<evidence type="ECO:0000256" key="4">
    <source>
        <dbReference type="ARBA" id="ARBA00022723"/>
    </source>
</evidence>
<feature type="domain" description="Alpha-D-phosphohexomutase alpha/beta/alpha" evidence="10">
    <location>
        <begin position="349"/>
        <end position="450"/>
    </location>
</feature>
<evidence type="ECO:0008006" key="12">
    <source>
        <dbReference type="Google" id="ProtNLM"/>
    </source>
</evidence>
<dbReference type="InterPro" id="IPR016055">
    <property type="entry name" value="A-D-PHexomutase_a/b/a-I/II/III"/>
</dbReference>
<keyword evidence="5" id="KW-0460">Magnesium</keyword>
<dbReference type="SUPFAM" id="SSF53738">
    <property type="entry name" value="Phosphoglucomutase, first 3 domains"/>
    <property type="match status" value="3"/>
</dbReference>
<reference evidence="11" key="1">
    <citation type="submission" date="2014-06" db="EMBL/GenBank/DDBJ databases">
        <title>Key roles for freshwater Actinobacteria revealed by deep metagenomic sequencing.</title>
        <authorList>
            <person name="Ghai R."/>
            <person name="Mizuno C.M."/>
            <person name="Picazo A."/>
            <person name="Camacho A."/>
            <person name="Rodriguez-Valera F."/>
        </authorList>
    </citation>
    <scope>NUCLEOTIDE SEQUENCE</scope>
</reference>
<evidence type="ECO:0000256" key="6">
    <source>
        <dbReference type="ARBA" id="ARBA00023235"/>
    </source>
</evidence>
<dbReference type="Pfam" id="PF02879">
    <property type="entry name" value="PGM_PMM_II"/>
    <property type="match status" value="1"/>
</dbReference>
<dbReference type="GO" id="GO:0006166">
    <property type="term" value="P:purine ribonucleoside salvage"/>
    <property type="evidence" value="ECO:0007669"/>
    <property type="project" value="TreeGrafter"/>
</dbReference>
<evidence type="ECO:0000259" key="7">
    <source>
        <dbReference type="Pfam" id="PF00408"/>
    </source>
</evidence>
<dbReference type="Gene3D" id="3.30.310.50">
    <property type="entry name" value="Alpha-D-phosphohexomutase, C-terminal domain"/>
    <property type="match status" value="1"/>
</dbReference>
<comment type="similarity">
    <text evidence="2">Belongs to the phosphohexose mutase family.</text>
</comment>
<dbReference type="GO" id="GO:0005975">
    <property type="term" value="P:carbohydrate metabolic process"/>
    <property type="evidence" value="ECO:0007669"/>
    <property type="project" value="InterPro"/>
</dbReference>
<feature type="domain" description="Alpha-D-phosphohexomutase alpha/beta/alpha" evidence="9">
    <location>
        <begin position="233"/>
        <end position="330"/>
    </location>
</feature>
<accession>A0A094R3U5</accession>
<dbReference type="PROSITE" id="PS00710">
    <property type="entry name" value="PGM_PMM"/>
    <property type="match status" value="1"/>
</dbReference>
<dbReference type="Pfam" id="PF02878">
    <property type="entry name" value="PGM_PMM_I"/>
    <property type="match status" value="1"/>
</dbReference>
<dbReference type="SUPFAM" id="SSF55957">
    <property type="entry name" value="Phosphoglucomutase, C-terminal domain"/>
    <property type="match status" value="1"/>
</dbReference>
<evidence type="ECO:0000256" key="3">
    <source>
        <dbReference type="ARBA" id="ARBA00022553"/>
    </source>
</evidence>
<dbReference type="InterPro" id="IPR036900">
    <property type="entry name" value="A-D-PHexomutase_C_sf"/>
</dbReference>
<keyword evidence="3" id="KW-0597">Phosphoprotein</keyword>
<dbReference type="GO" id="GO:0000287">
    <property type="term" value="F:magnesium ion binding"/>
    <property type="evidence" value="ECO:0007669"/>
    <property type="project" value="InterPro"/>
</dbReference>